<gene>
    <name evidence="2" type="ORF">D1825_10780</name>
</gene>
<sequence>MSATPDDWTISHFSQANPEGEGQDDVAALLRRVADTIEALGRVDVQDVVLHQDLTGGEDRPSLTVYYVRR</sequence>
<dbReference type="EMBL" id="QWKP01000199">
    <property type="protein sequence ID" value="RHA40069.1"/>
    <property type="molecule type" value="Genomic_DNA"/>
</dbReference>
<reference evidence="2 3" key="1">
    <citation type="submission" date="2018-08" db="EMBL/GenBank/DDBJ databases">
        <title>Cellulomonas rhizosphaerae sp. nov., a novel actinomycete isolated from soil.</title>
        <authorList>
            <person name="Tian Y."/>
        </authorList>
    </citation>
    <scope>NUCLEOTIDE SEQUENCE [LARGE SCALE GENOMIC DNA]</scope>
    <source>
        <strain evidence="2 3">NEAU-TCZ24</strain>
    </source>
</reference>
<feature type="region of interest" description="Disordered" evidence="1">
    <location>
        <begin position="1"/>
        <end position="22"/>
    </location>
</feature>
<evidence type="ECO:0000313" key="3">
    <source>
        <dbReference type="Proteomes" id="UP000283374"/>
    </source>
</evidence>
<name>A0A413RKQ6_9CELL</name>
<protein>
    <submittedName>
        <fullName evidence="2">Uncharacterized protein</fullName>
    </submittedName>
</protein>
<evidence type="ECO:0000256" key="1">
    <source>
        <dbReference type="SAM" id="MobiDB-lite"/>
    </source>
</evidence>
<dbReference type="RefSeq" id="WP_118767430.1">
    <property type="nucleotide sequence ID" value="NZ_QWKP01000199.1"/>
</dbReference>
<comment type="caution">
    <text evidence="2">The sequence shown here is derived from an EMBL/GenBank/DDBJ whole genome shotgun (WGS) entry which is preliminary data.</text>
</comment>
<dbReference type="OrthoDB" id="5189551at2"/>
<keyword evidence="3" id="KW-1185">Reference proteome</keyword>
<evidence type="ECO:0000313" key="2">
    <source>
        <dbReference type="EMBL" id="RHA40069.1"/>
    </source>
</evidence>
<dbReference type="Proteomes" id="UP000283374">
    <property type="component" value="Unassembled WGS sequence"/>
</dbReference>
<accession>A0A413RKQ6</accession>
<organism evidence="2 3">
    <name type="scientific">Cellulomonas rhizosphaerae</name>
    <dbReference type="NCBI Taxonomy" id="2293719"/>
    <lineage>
        <taxon>Bacteria</taxon>
        <taxon>Bacillati</taxon>
        <taxon>Actinomycetota</taxon>
        <taxon>Actinomycetes</taxon>
        <taxon>Micrococcales</taxon>
        <taxon>Cellulomonadaceae</taxon>
        <taxon>Cellulomonas</taxon>
    </lineage>
</organism>
<dbReference type="AlphaFoldDB" id="A0A413RKQ6"/>
<proteinExistence type="predicted"/>